<accession>A0A1H4BXH4</accession>
<evidence type="ECO:0000259" key="2">
    <source>
        <dbReference type="SMART" id="SM00834"/>
    </source>
</evidence>
<feature type="domain" description="Putative regulatory protein FmdB zinc ribbon" evidence="2">
    <location>
        <begin position="1"/>
        <end position="40"/>
    </location>
</feature>
<dbReference type="SMART" id="SM00834">
    <property type="entry name" value="CxxC_CXXC_SSSS"/>
    <property type="match status" value="1"/>
</dbReference>
<evidence type="ECO:0000313" key="4">
    <source>
        <dbReference type="Proteomes" id="UP000199409"/>
    </source>
</evidence>
<evidence type="ECO:0000256" key="1">
    <source>
        <dbReference type="SAM" id="MobiDB-lite"/>
    </source>
</evidence>
<evidence type="ECO:0000313" key="3">
    <source>
        <dbReference type="EMBL" id="SEA52905.1"/>
    </source>
</evidence>
<keyword evidence="4" id="KW-1185">Reference proteome</keyword>
<dbReference type="STRING" id="37625.SAMN05660420_02329"/>
<dbReference type="Pfam" id="PF09723">
    <property type="entry name" value="Zn_ribbon_8"/>
    <property type="match status" value="1"/>
</dbReference>
<gene>
    <name evidence="3" type="ORF">SAMN05660420_02329</name>
</gene>
<sequence>MPIYEYRCEHCGQTVEKIQRKPVAQVPCPACGKIATRSVSLTSAASSSGGGTCSAPAGSGFT</sequence>
<dbReference type="Gene3D" id="2.20.28.30">
    <property type="entry name" value="RNA polymerase ii, chain L"/>
    <property type="match status" value="1"/>
</dbReference>
<dbReference type="RefSeq" id="WP_092348574.1">
    <property type="nucleotide sequence ID" value="NZ_FNQN01000007.1"/>
</dbReference>
<dbReference type="EMBL" id="FNQN01000007">
    <property type="protein sequence ID" value="SEA52905.1"/>
    <property type="molecule type" value="Genomic_DNA"/>
</dbReference>
<name>A0A1H4BXH4_9BACT</name>
<dbReference type="NCBIfam" id="TIGR02605">
    <property type="entry name" value="CxxC_CxxC_SSSS"/>
    <property type="match status" value="1"/>
</dbReference>
<dbReference type="Proteomes" id="UP000199409">
    <property type="component" value="Unassembled WGS sequence"/>
</dbReference>
<dbReference type="OrthoDB" id="9813321at2"/>
<dbReference type="AlphaFoldDB" id="A0A1H4BXH4"/>
<organism evidence="3 4">
    <name type="scientific">Desulfuromusa kysingii</name>
    <dbReference type="NCBI Taxonomy" id="37625"/>
    <lineage>
        <taxon>Bacteria</taxon>
        <taxon>Pseudomonadati</taxon>
        <taxon>Thermodesulfobacteriota</taxon>
        <taxon>Desulfuromonadia</taxon>
        <taxon>Desulfuromonadales</taxon>
        <taxon>Geopsychrobacteraceae</taxon>
        <taxon>Desulfuromusa</taxon>
    </lineage>
</organism>
<dbReference type="InterPro" id="IPR013429">
    <property type="entry name" value="Regulatory_FmdB_Zinc_ribbon"/>
</dbReference>
<feature type="region of interest" description="Disordered" evidence="1">
    <location>
        <begin position="43"/>
        <end position="62"/>
    </location>
</feature>
<reference evidence="3 4" key="1">
    <citation type="submission" date="2016-10" db="EMBL/GenBank/DDBJ databases">
        <authorList>
            <person name="de Groot N.N."/>
        </authorList>
    </citation>
    <scope>NUCLEOTIDE SEQUENCE [LARGE SCALE GENOMIC DNA]</scope>
    <source>
        <strain evidence="3 4">DSM 7343</strain>
    </source>
</reference>
<protein>
    <submittedName>
        <fullName evidence="3">Putative regulatory protein, FmdB family</fullName>
    </submittedName>
</protein>
<proteinExistence type="predicted"/>